<dbReference type="AlphaFoldDB" id="A0A3P9MN30"/>
<organism evidence="3 4">
    <name type="scientific">Oryzias latipes</name>
    <name type="common">Japanese rice fish</name>
    <name type="synonym">Japanese killifish</name>
    <dbReference type="NCBI Taxonomy" id="8090"/>
    <lineage>
        <taxon>Eukaryota</taxon>
        <taxon>Metazoa</taxon>
        <taxon>Chordata</taxon>
        <taxon>Craniata</taxon>
        <taxon>Vertebrata</taxon>
        <taxon>Euteleostomi</taxon>
        <taxon>Actinopterygii</taxon>
        <taxon>Neopterygii</taxon>
        <taxon>Teleostei</taxon>
        <taxon>Neoteleostei</taxon>
        <taxon>Acanthomorphata</taxon>
        <taxon>Ovalentaria</taxon>
        <taxon>Atherinomorphae</taxon>
        <taxon>Beloniformes</taxon>
        <taxon>Adrianichthyidae</taxon>
        <taxon>Oryziinae</taxon>
        <taxon>Oryzias</taxon>
    </lineage>
</organism>
<dbReference type="PANTHER" id="PTHR45901">
    <property type="entry name" value="PROTEIN CBG12474"/>
    <property type="match status" value="1"/>
</dbReference>
<evidence type="ECO:0000256" key="1">
    <source>
        <dbReference type="PROSITE-ProRule" id="PRU00152"/>
    </source>
</evidence>
<evidence type="ECO:0000313" key="3">
    <source>
        <dbReference type="Ensembl" id="ENSORLP00020034290.1"/>
    </source>
</evidence>
<reference evidence="3 4" key="2">
    <citation type="submission" date="2017-04" db="EMBL/GenBank/DDBJ databases">
        <title>CpG methylation of centromeres and impact of large insertions on vertebrate speciation.</title>
        <authorList>
            <person name="Ichikawa K."/>
            <person name="Yoshimura J."/>
            <person name="Morishita S."/>
        </authorList>
    </citation>
    <scope>NUCLEOTIDE SEQUENCE</scope>
    <source>
        <strain evidence="3 4">HNI</strain>
    </source>
</reference>
<dbReference type="SUPFAM" id="SSF49723">
    <property type="entry name" value="Lipase/lipooxygenase domain (PLAT/LH2 domain)"/>
    <property type="match status" value="1"/>
</dbReference>
<reference key="1">
    <citation type="journal article" date="2007" name="Nature">
        <title>The medaka draft genome and insights into vertebrate genome evolution.</title>
        <authorList>
            <person name="Kasahara M."/>
            <person name="Naruse K."/>
            <person name="Sasaki S."/>
            <person name="Nakatani Y."/>
            <person name="Qu W."/>
            <person name="Ahsan B."/>
            <person name="Yamada T."/>
            <person name="Nagayasu Y."/>
            <person name="Doi K."/>
            <person name="Kasai Y."/>
            <person name="Jindo T."/>
            <person name="Kobayashi D."/>
            <person name="Shimada A."/>
            <person name="Toyoda A."/>
            <person name="Kuroki Y."/>
            <person name="Fujiyama A."/>
            <person name="Sasaki T."/>
            <person name="Shimizu A."/>
            <person name="Asakawa S."/>
            <person name="Shimizu N."/>
            <person name="Hashimoto S."/>
            <person name="Yang J."/>
            <person name="Lee Y."/>
            <person name="Matsushima K."/>
            <person name="Sugano S."/>
            <person name="Sakaizumi M."/>
            <person name="Narita T."/>
            <person name="Ohishi K."/>
            <person name="Haga S."/>
            <person name="Ohta F."/>
            <person name="Nomoto H."/>
            <person name="Nogata K."/>
            <person name="Morishita T."/>
            <person name="Endo T."/>
            <person name="Shin-I T."/>
            <person name="Takeda H."/>
            <person name="Morishita S."/>
            <person name="Kohara Y."/>
        </authorList>
    </citation>
    <scope>NUCLEOTIDE SEQUENCE [LARGE SCALE GENOMIC DNA]</scope>
    <source>
        <strain>Hd-rR</strain>
    </source>
</reference>
<dbReference type="Pfam" id="PF01477">
    <property type="entry name" value="PLAT"/>
    <property type="match status" value="1"/>
</dbReference>
<evidence type="ECO:0000313" key="4">
    <source>
        <dbReference type="Proteomes" id="UP000265180"/>
    </source>
</evidence>
<dbReference type="Proteomes" id="UP000265180">
    <property type="component" value="Chromosome 1"/>
</dbReference>
<reference evidence="3" key="4">
    <citation type="submission" date="2025-09" db="UniProtKB">
        <authorList>
            <consortium name="Ensembl"/>
        </authorList>
    </citation>
    <scope>IDENTIFICATION</scope>
    <source>
        <strain evidence="3">HNI</strain>
    </source>
</reference>
<dbReference type="InterPro" id="IPR052970">
    <property type="entry name" value="Inner_ear_hair_cell_LOXHD"/>
</dbReference>
<name>A0A3P9MN30_ORYLA</name>
<dbReference type="InterPro" id="IPR001024">
    <property type="entry name" value="PLAT/LH2_dom"/>
</dbReference>
<comment type="caution">
    <text evidence="1">Lacks conserved residue(s) required for the propagation of feature annotation.</text>
</comment>
<dbReference type="PROSITE" id="PS50095">
    <property type="entry name" value="PLAT"/>
    <property type="match status" value="1"/>
</dbReference>
<reference evidence="3" key="3">
    <citation type="submission" date="2025-08" db="UniProtKB">
        <authorList>
            <consortium name="Ensembl"/>
        </authorList>
    </citation>
    <scope>IDENTIFICATION</scope>
    <source>
        <strain evidence="3">HNI</strain>
    </source>
</reference>
<dbReference type="Ensembl" id="ENSORLT00020028905.1">
    <property type="protein sequence ID" value="ENSORLP00020034290.1"/>
    <property type="gene ID" value="ENSORLG00020020715.1"/>
</dbReference>
<sequence length="164" mass="18347">MADYKVTLYTDDSLAAGTLNHVFIKLVGTQGESERKWLIGLKGAKAFMRGAVSSFTVSAPTSLGQLVLVEVDKKAFLGFLEDSWFLAKVEVKSPNGDTFTFPVHRWISDKSVHRFREATGLWTLFMYTTYYSVHKKIRGTLFPPCAYLQCQISTFIPSCSSEGL</sequence>
<feature type="domain" description="PLAT" evidence="2">
    <location>
        <begin position="2"/>
        <end position="121"/>
    </location>
</feature>
<evidence type="ECO:0000259" key="2">
    <source>
        <dbReference type="PROSITE" id="PS50095"/>
    </source>
</evidence>
<dbReference type="Gene3D" id="2.60.60.20">
    <property type="entry name" value="PLAT/LH2 domain"/>
    <property type="match status" value="1"/>
</dbReference>
<dbReference type="PANTHER" id="PTHR45901:SF3">
    <property type="entry name" value="LIPOXYGENASE HOMOLOGY DOMAIN-CONTAINING PROTEIN 1"/>
    <property type="match status" value="1"/>
</dbReference>
<proteinExistence type="predicted"/>
<dbReference type="InterPro" id="IPR036392">
    <property type="entry name" value="PLAT/LH2_dom_sf"/>
</dbReference>
<dbReference type="SMART" id="SM00308">
    <property type="entry name" value="LH2"/>
    <property type="match status" value="1"/>
</dbReference>
<protein>
    <recommendedName>
        <fullName evidence="2">PLAT domain-containing protein</fullName>
    </recommendedName>
</protein>
<accession>A0A3P9MN30</accession>